<proteinExistence type="predicted"/>
<organism evidence="2 3">
    <name type="scientific">Vitis vinifera</name>
    <name type="common">Grape</name>
    <dbReference type="NCBI Taxonomy" id="29760"/>
    <lineage>
        <taxon>Eukaryota</taxon>
        <taxon>Viridiplantae</taxon>
        <taxon>Streptophyta</taxon>
        <taxon>Embryophyta</taxon>
        <taxon>Tracheophyta</taxon>
        <taxon>Spermatophyta</taxon>
        <taxon>Magnoliopsida</taxon>
        <taxon>eudicotyledons</taxon>
        <taxon>Gunneridae</taxon>
        <taxon>Pentapetalae</taxon>
        <taxon>rosids</taxon>
        <taxon>Vitales</taxon>
        <taxon>Vitaceae</taxon>
        <taxon>Viteae</taxon>
        <taxon>Vitis</taxon>
    </lineage>
</organism>
<comment type="caution">
    <text evidence="2">The sequence shown here is derived from an EMBL/GenBank/DDBJ whole genome shotgun (WGS) entry which is preliminary data.</text>
</comment>
<accession>A0A438DEC2</accession>
<sequence length="53" mass="6497">MREKALKRPFLQEDQEEPEMEERDEEDKVQERERPVEEEHENLSVDKKSLGDR</sequence>
<evidence type="ECO:0000313" key="3">
    <source>
        <dbReference type="Proteomes" id="UP000288805"/>
    </source>
</evidence>
<evidence type="ECO:0000256" key="1">
    <source>
        <dbReference type="SAM" id="MobiDB-lite"/>
    </source>
</evidence>
<dbReference type="EMBL" id="QGNW01001663">
    <property type="protein sequence ID" value="RVW33837.1"/>
    <property type="molecule type" value="Genomic_DNA"/>
</dbReference>
<protein>
    <submittedName>
        <fullName evidence="2">Uncharacterized protein</fullName>
    </submittedName>
</protein>
<evidence type="ECO:0000313" key="2">
    <source>
        <dbReference type="EMBL" id="RVW33837.1"/>
    </source>
</evidence>
<reference evidence="2 3" key="1">
    <citation type="journal article" date="2018" name="PLoS Genet.">
        <title>Population sequencing reveals clonal diversity and ancestral inbreeding in the grapevine cultivar Chardonnay.</title>
        <authorList>
            <person name="Roach M.J."/>
            <person name="Johnson D.L."/>
            <person name="Bohlmann J."/>
            <person name="van Vuuren H.J."/>
            <person name="Jones S.J."/>
            <person name="Pretorius I.S."/>
            <person name="Schmidt S.A."/>
            <person name="Borneman A.R."/>
        </authorList>
    </citation>
    <scope>NUCLEOTIDE SEQUENCE [LARGE SCALE GENOMIC DNA]</scope>
    <source>
        <strain evidence="3">cv. Chardonnay</strain>
        <tissue evidence="2">Leaf</tissue>
    </source>
</reference>
<dbReference type="Proteomes" id="UP000288805">
    <property type="component" value="Unassembled WGS sequence"/>
</dbReference>
<gene>
    <name evidence="2" type="ORF">CK203_089119</name>
</gene>
<name>A0A438DEC2_VITVI</name>
<feature type="compositionally biased region" description="Acidic residues" evidence="1">
    <location>
        <begin position="13"/>
        <end position="28"/>
    </location>
</feature>
<feature type="region of interest" description="Disordered" evidence="1">
    <location>
        <begin position="1"/>
        <end position="53"/>
    </location>
</feature>
<feature type="compositionally biased region" description="Basic and acidic residues" evidence="1">
    <location>
        <begin position="29"/>
        <end position="53"/>
    </location>
</feature>
<dbReference type="AlphaFoldDB" id="A0A438DEC2"/>